<dbReference type="InterPro" id="IPR057826">
    <property type="entry name" value="WWE_C20G8.02"/>
</dbReference>
<gene>
    <name evidence="3" type="ORF">PhCBS80983_g06098</name>
</gene>
<feature type="compositionally biased region" description="Polar residues" evidence="1">
    <location>
        <begin position="310"/>
        <end position="324"/>
    </location>
</feature>
<feature type="compositionally biased region" description="Low complexity" evidence="1">
    <location>
        <begin position="164"/>
        <end position="182"/>
    </location>
</feature>
<dbReference type="GO" id="GO:0005737">
    <property type="term" value="C:cytoplasm"/>
    <property type="evidence" value="ECO:0007669"/>
    <property type="project" value="TreeGrafter"/>
</dbReference>
<dbReference type="Proteomes" id="UP000318582">
    <property type="component" value="Unassembled WGS sequence"/>
</dbReference>
<dbReference type="PANTHER" id="PTHR23509:SF10">
    <property type="entry name" value="LD21067P"/>
    <property type="match status" value="1"/>
</dbReference>
<dbReference type="GO" id="GO:0046872">
    <property type="term" value="F:metal ion binding"/>
    <property type="evidence" value="ECO:0007669"/>
    <property type="project" value="InterPro"/>
</dbReference>
<feature type="compositionally biased region" description="Basic and acidic residues" evidence="1">
    <location>
        <begin position="258"/>
        <end position="277"/>
    </location>
</feature>
<dbReference type="SUPFAM" id="SSF53474">
    <property type="entry name" value="alpha/beta-Hydrolases"/>
    <property type="match status" value="1"/>
</dbReference>
<dbReference type="InterPro" id="IPR004177">
    <property type="entry name" value="DDHD_dom"/>
</dbReference>
<evidence type="ECO:0000256" key="1">
    <source>
        <dbReference type="SAM" id="MobiDB-lite"/>
    </source>
</evidence>
<dbReference type="PROSITE" id="PS51043">
    <property type="entry name" value="DDHD"/>
    <property type="match status" value="1"/>
</dbReference>
<dbReference type="Pfam" id="PF23463">
    <property type="entry name" value="WWE_2"/>
    <property type="match status" value="1"/>
</dbReference>
<sequence>MGTAGAGTPDLLVRWFHAVDIPKQDDTPFRIATTTNSSKIPATWKPFSGRDSANLEAAYQMLQQKKNGKQKESATPAVAAPPSHEGSVTYTKVPVNEDQLFEADVEKMETYPVYWHGPTYDIRRGTWFHAAFGGSYLPCDENLSRQLEDGYKKFQPWHSTSAQSTPGTSTSVSSSTPVTSMPGGPPAKAPQSQHEQRWALFGPYMNQYVIYEGAHTAIQHSDDFGSKIGRAVMNIGGTRLTRGWDEVEKLRSKTKAQVAKEKDRENMKAKDQAKGKGLETAPSPAVSKPAVETDPAQKLGNGLSSIIPDITSSTGTITSEQAQKLQEKTETEDYDGEEDGDRPINHLVLVIHGIGQKLGERVEAVNFIHDCNILRRTIKDSSQQYATAKDQLKFSKRAGLINMPDDGGVQILPVQWRQKIQFGMARRPKPAAGDTDNQEPDPADLETTLDDITLDGVPSIRQLVSDVVLDVLLYMSPRYRQEMIKHVTAELNRIYRLFMQRNPKFNGKVSILGHSLGSLLAFDILCNQPGKPGEKPTVEPATLPSPSSKRPQEVDLTDLLHGATSADDRKVNGIMERSSIKYGDLDFDVDRLFVVGSPVGLFLLLKGDKIAARKPGMPVHTQEEDGISSPAVNAFYNIFHPHDPVAYRVEPMIEKPFGEQKPVPIPYTKGGLKGTIVGIQDLGSGIADKGRSMFEAAKLGITSTKAVVTSGISTSMGRMVTMVSSINAFKAAGANGSGELADEKGQSAIDTASSPAGVHLSNQGGVIESAAIPTHEPSVEMREIVRPSREGATDVELLNPRGRIDYVLQEGVLENPYISALGVHMNYWSDPDCALFMLRELYCEISGDDRKASGTGGPGGGGGGGPGGSDGGSGGSSGRDRKPHSGTEPDDRSTPRRGTSTGPPSSDKARSGGLGALVRDTTHRLSQMSPEDIAVFQSGFGVDMTLPFDWSQGNASFDVYALLHIVVSLITNLVLTGIRIASLLVVPLYGSRPP</sequence>
<feature type="region of interest" description="Disordered" evidence="1">
    <location>
        <begin position="157"/>
        <end position="194"/>
    </location>
</feature>
<name>A0A507DQZ5_9FUNG</name>
<comment type="caution">
    <text evidence="3">The sequence shown here is derived from an EMBL/GenBank/DDBJ whole genome shotgun (WGS) entry which is preliminary data.</text>
</comment>
<dbReference type="STRING" id="109895.A0A507DQZ5"/>
<feature type="region of interest" description="Disordered" evidence="1">
    <location>
        <begin position="850"/>
        <end position="913"/>
    </location>
</feature>
<feature type="compositionally biased region" description="Gly residues" evidence="1">
    <location>
        <begin position="854"/>
        <end position="877"/>
    </location>
</feature>
<dbReference type="PANTHER" id="PTHR23509">
    <property type="entry name" value="PA-PL1 PHOSPHOLIPASE FAMILY"/>
    <property type="match status" value="1"/>
</dbReference>
<dbReference type="InterPro" id="IPR055555">
    <property type="entry name" value="PA-PLA1_DUF7131"/>
</dbReference>
<reference evidence="3 4" key="1">
    <citation type="journal article" date="2019" name="Sci. Rep.">
        <title>Comparative genomics of chytrid fungi reveal insights into the obligate biotrophic and pathogenic lifestyle of Synchytrium endobioticum.</title>
        <authorList>
            <person name="van de Vossenberg B.T.L.H."/>
            <person name="Warris S."/>
            <person name="Nguyen H.D.T."/>
            <person name="van Gent-Pelzer M.P.E."/>
            <person name="Joly D.L."/>
            <person name="van de Geest H.C."/>
            <person name="Bonants P.J.M."/>
            <person name="Smith D.S."/>
            <person name="Levesque C.A."/>
            <person name="van der Lee T.A.J."/>
        </authorList>
    </citation>
    <scope>NUCLEOTIDE SEQUENCE [LARGE SCALE GENOMIC DNA]</scope>
    <source>
        <strain evidence="3 4">CBS 809.83</strain>
    </source>
</reference>
<dbReference type="Pfam" id="PF02862">
    <property type="entry name" value="DDHD"/>
    <property type="match status" value="1"/>
</dbReference>
<dbReference type="SMART" id="SM01127">
    <property type="entry name" value="DDHD"/>
    <property type="match status" value="1"/>
</dbReference>
<feature type="region of interest" description="Disordered" evidence="1">
    <location>
        <begin position="425"/>
        <end position="446"/>
    </location>
</feature>
<evidence type="ECO:0000313" key="4">
    <source>
        <dbReference type="Proteomes" id="UP000318582"/>
    </source>
</evidence>
<dbReference type="InterPro" id="IPR058055">
    <property type="entry name" value="PA-PLA1"/>
</dbReference>
<proteinExistence type="predicted"/>
<keyword evidence="4" id="KW-1185">Reference proteome</keyword>
<dbReference type="EMBL" id="QEAQ01000179">
    <property type="protein sequence ID" value="TPX53946.1"/>
    <property type="molecule type" value="Genomic_DNA"/>
</dbReference>
<feature type="compositionally biased region" description="Acidic residues" evidence="1">
    <location>
        <begin position="436"/>
        <end position="446"/>
    </location>
</feature>
<dbReference type="GO" id="GO:0004620">
    <property type="term" value="F:phospholipase activity"/>
    <property type="evidence" value="ECO:0007669"/>
    <property type="project" value="TreeGrafter"/>
</dbReference>
<feature type="domain" description="DDHD" evidence="2">
    <location>
        <begin position="585"/>
        <end position="843"/>
    </location>
</feature>
<evidence type="ECO:0000313" key="3">
    <source>
        <dbReference type="EMBL" id="TPX53946.1"/>
    </source>
</evidence>
<organism evidence="3 4">
    <name type="scientific">Powellomyces hirtus</name>
    <dbReference type="NCBI Taxonomy" id="109895"/>
    <lineage>
        <taxon>Eukaryota</taxon>
        <taxon>Fungi</taxon>
        <taxon>Fungi incertae sedis</taxon>
        <taxon>Chytridiomycota</taxon>
        <taxon>Chytridiomycota incertae sedis</taxon>
        <taxon>Chytridiomycetes</taxon>
        <taxon>Spizellomycetales</taxon>
        <taxon>Powellomycetaceae</taxon>
        <taxon>Powellomyces</taxon>
    </lineage>
</organism>
<accession>A0A507DQZ5</accession>
<feature type="region of interest" description="Disordered" evidence="1">
    <location>
        <begin position="65"/>
        <end position="89"/>
    </location>
</feature>
<dbReference type="AlphaFoldDB" id="A0A507DQZ5"/>
<feature type="compositionally biased region" description="Basic and acidic residues" evidence="1">
    <location>
        <begin position="878"/>
        <end position="894"/>
    </location>
</feature>
<feature type="region of interest" description="Disordered" evidence="1">
    <location>
        <begin position="531"/>
        <end position="553"/>
    </location>
</feature>
<protein>
    <recommendedName>
        <fullName evidence="2">DDHD domain-containing protein</fullName>
    </recommendedName>
</protein>
<dbReference type="InterPro" id="IPR029058">
    <property type="entry name" value="AB_hydrolase_fold"/>
</dbReference>
<feature type="region of interest" description="Disordered" evidence="1">
    <location>
        <begin position="251"/>
        <end position="340"/>
    </location>
</feature>
<dbReference type="Pfam" id="PF23465">
    <property type="entry name" value="DUF7131"/>
    <property type="match status" value="1"/>
</dbReference>
<evidence type="ECO:0000259" key="2">
    <source>
        <dbReference type="PROSITE" id="PS51043"/>
    </source>
</evidence>